<dbReference type="InterPro" id="IPR039757">
    <property type="entry name" value="EIF2D"/>
</dbReference>
<dbReference type="InterPro" id="IPR036877">
    <property type="entry name" value="SUI1_dom_sf"/>
</dbReference>
<dbReference type="GO" id="GO:0001731">
    <property type="term" value="P:formation of translation preinitiation complex"/>
    <property type="evidence" value="ECO:0007669"/>
    <property type="project" value="InterPro"/>
</dbReference>
<dbReference type="Pfam" id="PF25304">
    <property type="entry name" value="WHD_eIF2D"/>
    <property type="match status" value="1"/>
</dbReference>
<dbReference type="VEuPathDB" id="FungiDB:ASPCADRAFT_503090"/>
<feature type="region of interest" description="Disordered" evidence="1">
    <location>
        <begin position="37"/>
        <end position="62"/>
    </location>
</feature>
<feature type="region of interest" description="Disordered" evidence="1">
    <location>
        <begin position="411"/>
        <end position="438"/>
    </location>
</feature>
<dbReference type="OrthoDB" id="199771at2759"/>
<feature type="compositionally biased region" description="Polar residues" evidence="1">
    <location>
        <begin position="413"/>
        <end position="425"/>
    </location>
</feature>
<dbReference type="Proteomes" id="UP000188318">
    <property type="component" value="Unassembled WGS sequence"/>
</dbReference>
<dbReference type="SUPFAM" id="SSF55159">
    <property type="entry name" value="eIF1-like"/>
    <property type="match status" value="1"/>
</dbReference>
<evidence type="ECO:0000256" key="1">
    <source>
        <dbReference type="SAM" id="MobiDB-lite"/>
    </source>
</evidence>
<reference evidence="4" key="1">
    <citation type="journal article" date="2017" name="Genome Biol.">
        <title>Comparative genomics reveals high biological diversity and specific adaptations in the industrially and medically important fungal genus Aspergillus.</title>
        <authorList>
            <person name="de Vries R.P."/>
            <person name="Riley R."/>
            <person name="Wiebenga A."/>
            <person name="Aguilar-Osorio G."/>
            <person name="Amillis S."/>
            <person name="Uchima C.A."/>
            <person name="Anderluh G."/>
            <person name="Asadollahi M."/>
            <person name="Askin M."/>
            <person name="Barry K."/>
            <person name="Battaglia E."/>
            <person name="Bayram O."/>
            <person name="Benocci T."/>
            <person name="Braus-Stromeyer S.A."/>
            <person name="Caldana C."/>
            <person name="Canovas D."/>
            <person name="Cerqueira G.C."/>
            <person name="Chen F."/>
            <person name="Chen W."/>
            <person name="Choi C."/>
            <person name="Clum A."/>
            <person name="Dos Santos R.A."/>
            <person name="Damasio A.R."/>
            <person name="Diallinas G."/>
            <person name="Emri T."/>
            <person name="Fekete E."/>
            <person name="Flipphi M."/>
            <person name="Freyberg S."/>
            <person name="Gallo A."/>
            <person name="Gournas C."/>
            <person name="Habgood R."/>
            <person name="Hainaut M."/>
            <person name="Harispe M.L."/>
            <person name="Henrissat B."/>
            <person name="Hilden K.S."/>
            <person name="Hope R."/>
            <person name="Hossain A."/>
            <person name="Karabika E."/>
            <person name="Karaffa L."/>
            <person name="Karanyi Z."/>
            <person name="Krasevec N."/>
            <person name="Kuo A."/>
            <person name="Kusch H."/>
            <person name="LaButti K."/>
            <person name="Lagendijk E.L."/>
            <person name="Lapidus A."/>
            <person name="Levasseur A."/>
            <person name="Lindquist E."/>
            <person name="Lipzen A."/>
            <person name="Logrieco A.F."/>
            <person name="MacCabe A."/>
            <person name="Maekelae M.R."/>
            <person name="Malavazi I."/>
            <person name="Melin P."/>
            <person name="Meyer V."/>
            <person name="Mielnichuk N."/>
            <person name="Miskei M."/>
            <person name="Molnar A.P."/>
            <person name="Mule G."/>
            <person name="Ngan C.Y."/>
            <person name="Orejas M."/>
            <person name="Orosz E."/>
            <person name="Ouedraogo J.P."/>
            <person name="Overkamp K.M."/>
            <person name="Park H.-S."/>
            <person name="Perrone G."/>
            <person name="Piumi F."/>
            <person name="Punt P.J."/>
            <person name="Ram A.F."/>
            <person name="Ramon A."/>
            <person name="Rauscher S."/>
            <person name="Record E."/>
            <person name="Riano-Pachon D.M."/>
            <person name="Robert V."/>
            <person name="Roehrig J."/>
            <person name="Ruller R."/>
            <person name="Salamov A."/>
            <person name="Salih N.S."/>
            <person name="Samson R.A."/>
            <person name="Sandor E."/>
            <person name="Sanguinetti M."/>
            <person name="Schuetze T."/>
            <person name="Sepcic K."/>
            <person name="Shelest E."/>
            <person name="Sherlock G."/>
            <person name="Sophianopoulou V."/>
            <person name="Squina F.M."/>
            <person name="Sun H."/>
            <person name="Susca A."/>
            <person name="Todd R.B."/>
            <person name="Tsang A."/>
            <person name="Unkles S.E."/>
            <person name="van de Wiele N."/>
            <person name="van Rossen-Uffink D."/>
            <person name="Oliveira J.V."/>
            <person name="Vesth T.C."/>
            <person name="Visser J."/>
            <person name="Yu J.-H."/>
            <person name="Zhou M."/>
            <person name="Andersen M.R."/>
            <person name="Archer D.B."/>
            <person name="Baker S.E."/>
            <person name="Benoit I."/>
            <person name="Brakhage A.A."/>
            <person name="Braus G.H."/>
            <person name="Fischer R."/>
            <person name="Frisvad J.C."/>
            <person name="Goldman G.H."/>
            <person name="Houbraken J."/>
            <person name="Oakley B."/>
            <person name="Pocsi I."/>
            <person name="Scazzocchio C."/>
            <person name="Seiboth B."/>
            <person name="vanKuyk P.A."/>
            <person name="Wortman J."/>
            <person name="Dyer P.S."/>
            <person name="Grigoriev I.V."/>
        </authorList>
    </citation>
    <scope>NUCLEOTIDE SEQUENCE [LARGE SCALE GENOMIC DNA]</scope>
    <source>
        <strain evidence="4">ITEM 5010</strain>
    </source>
</reference>
<dbReference type="Gene3D" id="3.10.400.20">
    <property type="match status" value="1"/>
</dbReference>
<sequence>MFKKKPTIKNLSPLRSSDRRKIADQIISEYRIEIPSSAPVETSDDSAAPGASNPTAPNLTSIRNSLLPENCLSARFTTTAGPQLREVQGTVYVGSHPGGDERILWFKADHGPGADGRLYPTVYTLWNNPDLVPLLHTPQMVMQKLHGGADLMTPGLANEPPFDERAVKGAVVAVASLDRHTVPLFVGVCEIDISALGEVQGTKGHAVRGLHWEGDELWAWSSSSKPGQPAPEYLEGWDEELQEVDGDVGEIEGGVQDLALGGEESVEGAGSEEPSVEVSDVPQEDAPVIEEKEPTTKEIDEAFVKAFLYSLYKLKQDNPSATNHGLSLPVQPSALISNMITPHLPIYTAKQAQYYQIKKTSWKNVKKFIKYLDKQQLVKSKDRNGQETVILDVDFNDRRVEQFVPYRLPSKNAVENTGKSATPGTNKPAATDSDPSVGQTLTVQTLYRPTGKLTPTIFPSLSSTHPSNYYKYADVSTHLDQYIQSQNPPIVDRQNKRIITVNPYLANTIFTSSSSDDRSTLARGKTTRDGLLKRLMEDHSLMTSHYVILRPGQTLSDVKPKAGAAPKANVILERRTGSKTVTKVWNLEVFGIIPSLLAEELQKKCASSTSVTQATGAPKGVMEVLVQGDQRRALETALLRRGLRTQWIDVVDKTKKKK</sequence>
<keyword evidence="4" id="KW-1185">Reference proteome</keyword>
<dbReference type="GO" id="GO:0003743">
    <property type="term" value="F:translation initiation factor activity"/>
    <property type="evidence" value="ECO:0007669"/>
    <property type="project" value="InterPro"/>
</dbReference>
<protein>
    <recommendedName>
        <fullName evidence="2">SUI1 domain-containing protein</fullName>
    </recommendedName>
</protein>
<feature type="compositionally biased region" description="Low complexity" evidence="1">
    <location>
        <begin position="263"/>
        <end position="279"/>
    </location>
</feature>
<dbReference type="InterPro" id="IPR015947">
    <property type="entry name" value="PUA-like_sf"/>
</dbReference>
<proteinExistence type="predicted"/>
<dbReference type="STRING" id="602072.A0A1R3S269"/>
<gene>
    <name evidence="3" type="ORF">ASPCADRAFT_503090</name>
</gene>
<dbReference type="EMBL" id="KV907493">
    <property type="protein sequence ID" value="OOG00845.1"/>
    <property type="molecule type" value="Genomic_DNA"/>
</dbReference>
<dbReference type="PROSITE" id="PS50296">
    <property type="entry name" value="SUI1"/>
    <property type="match status" value="1"/>
</dbReference>
<feature type="domain" description="SUI1" evidence="2">
    <location>
        <begin position="568"/>
        <end position="642"/>
    </location>
</feature>
<dbReference type="InterPro" id="IPR039759">
    <property type="entry name" value="eIF2D_SUI1"/>
</dbReference>
<organism evidence="3 4">
    <name type="scientific">Aspergillus carbonarius (strain ITEM 5010)</name>
    <dbReference type="NCBI Taxonomy" id="602072"/>
    <lineage>
        <taxon>Eukaryota</taxon>
        <taxon>Fungi</taxon>
        <taxon>Dikarya</taxon>
        <taxon>Ascomycota</taxon>
        <taxon>Pezizomycotina</taxon>
        <taxon>Eurotiomycetes</taxon>
        <taxon>Eurotiomycetidae</taxon>
        <taxon>Eurotiales</taxon>
        <taxon>Aspergillaceae</taxon>
        <taxon>Aspergillus</taxon>
        <taxon>Aspergillus subgen. Circumdati</taxon>
    </lineage>
</organism>
<dbReference type="Pfam" id="PF01253">
    <property type="entry name" value="SUI1"/>
    <property type="match status" value="1"/>
</dbReference>
<dbReference type="CDD" id="cd11608">
    <property type="entry name" value="eIF2D_C"/>
    <property type="match status" value="1"/>
</dbReference>
<dbReference type="PANTHER" id="PTHR12217">
    <property type="entry name" value="EUKARYOTIC TRANSLATION INITIATION FACTOR 2D"/>
    <property type="match status" value="1"/>
</dbReference>
<accession>A0A1R3S269</accession>
<dbReference type="InterPro" id="IPR048248">
    <property type="entry name" value="PUA_eIF2d-like"/>
</dbReference>
<dbReference type="InterPro" id="IPR057429">
    <property type="entry name" value="WH_eIF2D"/>
</dbReference>
<dbReference type="FunFam" id="3.30.780.10:FF:000008">
    <property type="entry name" value="eukaryotic translation initiation factor 2D"/>
    <property type="match status" value="1"/>
</dbReference>
<dbReference type="Pfam" id="PF26292">
    <property type="entry name" value="PUA_elF2D"/>
    <property type="match status" value="1"/>
</dbReference>
<dbReference type="FunFam" id="3.10.400.20:FF:000008">
    <property type="entry name" value="RNA binding protein Ligatin/Tma64, putative"/>
    <property type="match status" value="1"/>
</dbReference>
<evidence type="ECO:0000259" key="2">
    <source>
        <dbReference type="PROSITE" id="PS50296"/>
    </source>
</evidence>
<dbReference type="AlphaFoldDB" id="A0A1R3S269"/>
<name>A0A1R3S269_ASPC5</name>
<dbReference type="SUPFAM" id="SSF88697">
    <property type="entry name" value="PUA domain-like"/>
    <property type="match status" value="1"/>
</dbReference>
<dbReference type="InterPro" id="IPR001950">
    <property type="entry name" value="SUI1"/>
</dbReference>
<dbReference type="PANTHER" id="PTHR12217:SF4">
    <property type="entry name" value="EUKARYOTIC TRANSLATION INITIATION FACTOR 2D"/>
    <property type="match status" value="1"/>
</dbReference>
<dbReference type="Gene3D" id="3.30.780.10">
    <property type="entry name" value="SUI1-like domain"/>
    <property type="match status" value="1"/>
</dbReference>
<feature type="compositionally biased region" description="Polar residues" evidence="1">
    <location>
        <begin position="52"/>
        <end position="62"/>
    </location>
</feature>
<feature type="region of interest" description="Disordered" evidence="1">
    <location>
        <begin position="263"/>
        <end position="284"/>
    </location>
</feature>
<dbReference type="OMA" id="MFLKPYR"/>
<evidence type="ECO:0000313" key="4">
    <source>
        <dbReference type="Proteomes" id="UP000188318"/>
    </source>
</evidence>
<evidence type="ECO:0000313" key="3">
    <source>
        <dbReference type="EMBL" id="OOG00845.1"/>
    </source>
</evidence>